<evidence type="ECO:0000313" key="2">
    <source>
        <dbReference type="Proteomes" id="UP000232722"/>
    </source>
</evidence>
<name>A0A2I1EQ20_9GLOM</name>
<dbReference type="Proteomes" id="UP000232722">
    <property type="component" value="Unassembled WGS sequence"/>
</dbReference>
<reference evidence="1 2" key="1">
    <citation type="submission" date="2016-04" db="EMBL/GenBank/DDBJ databases">
        <title>Genome analyses suggest a sexual origin of heterokaryosis in a supposedly ancient asexual fungus.</title>
        <authorList>
            <person name="Ropars J."/>
            <person name="Sedzielewska K."/>
            <person name="Noel J."/>
            <person name="Charron P."/>
            <person name="Farinelli L."/>
            <person name="Marton T."/>
            <person name="Kruger M."/>
            <person name="Pelin A."/>
            <person name="Brachmann A."/>
            <person name="Corradi N."/>
        </authorList>
    </citation>
    <scope>NUCLEOTIDE SEQUENCE [LARGE SCALE GENOMIC DNA]</scope>
    <source>
        <strain evidence="1 2">A5</strain>
    </source>
</reference>
<dbReference type="VEuPathDB" id="FungiDB:RhiirFUN_016405"/>
<evidence type="ECO:0000313" key="1">
    <source>
        <dbReference type="EMBL" id="PKC09085.1"/>
    </source>
</evidence>
<organism evidence="1 2">
    <name type="scientific">Rhizophagus irregularis</name>
    <dbReference type="NCBI Taxonomy" id="588596"/>
    <lineage>
        <taxon>Eukaryota</taxon>
        <taxon>Fungi</taxon>
        <taxon>Fungi incertae sedis</taxon>
        <taxon>Mucoromycota</taxon>
        <taxon>Glomeromycotina</taxon>
        <taxon>Glomeromycetes</taxon>
        <taxon>Glomerales</taxon>
        <taxon>Glomeraceae</taxon>
        <taxon>Rhizophagus</taxon>
    </lineage>
</organism>
<dbReference type="SUPFAM" id="SSF53098">
    <property type="entry name" value="Ribonuclease H-like"/>
    <property type="match status" value="1"/>
</dbReference>
<protein>
    <submittedName>
        <fullName evidence="1">Uncharacterized protein</fullName>
    </submittedName>
</protein>
<dbReference type="OrthoDB" id="2308917at2759"/>
<proteinExistence type="predicted"/>
<dbReference type="AlphaFoldDB" id="A0A2I1EQ20"/>
<dbReference type="GO" id="GO:0003676">
    <property type="term" value="F:nucleic acid binding"/>
    <property type="evidence" value="ECO:0007669"/>
    <property type="project" value="InterPro"/>
</dbReference>
<accession>A0A2I1EQ20</accession>
<comment type="caution">
    <text evidence="1">The sequence shown here is derived from an EMBL/GenBank/DDBJ whole genome shotgun (WGS) entry which is preliminary data.</text>
</comment>
<dbReference type="VEuPathDB" id="FungiDB:FUN_012066"/>
<dbReference type="VEuPathDB" id="FungiDB:RhiirA1_163721"/>
<dbReference type="Gene3D" id="3.30.420.10">
    <property type="entry name" value="Ribonuclease H-like superfamily/Ribonuclease H"/>
    <property type="match status" value="1"/>
</dbReference>
<dbReference type="InterPro" id="IPR036397">
    <property type="entry name" value="RNaseH_sf"/>
</dbReference>
<dbReference type="InterPro" id="IPR012337">
    <property type="entry name" value="RNaseH-like_sf"/>
</dbReference>
<gene>
    <name evidence="1" type="ORF">RhiirA5_499510</name>
</gene>
<dbReference type="EMBL" id="LLXJ01000489">
    <property type="protein sequence ID" value="PKC09085.1"/>
    <property type="molecule type" value="Genomic_DNA"/>
</dbReference>
<reference evidence="1 2" key="2">
    <citation type="submission" date="2017-09" db="EMBL/GenBank/DDBJ databases">
        <title>Extensive intraspecific genome diversity in a model arbuscular mycorrhizal fungus.</title>
        <authorList>
            <person name="Chen E.C."/>
            <person name="Morin E."/>
            <person name="Beaudet D."/>
            <person name="Noel J."/>
            <person name="Ndikumana S."/>
            <person name="Charron P."/>
            <person name="St-Onge C."/>
            <person name="Giorgi J."/>
            <person name="Grigoriev I.V."/>
            <person name="Roux C."/>
            <person name="Martin F.M."/>
            <person name="Corradi N."/>
        </authorList>
    </citation>
    <scope>NUCLEOTIDE SEQUENCE [LARGE SCALE GENOMIC DNA]</scope>
    <source>
        <strain evidence="1 2">A5</strain>
    </source>
</reference>
<sequence length="189" mass="21446">MTSKYIHFFYTQFLNKFASVAHFQDPKHKKIERSAVTGAQTDGQNWASQFFASEEKGQYKDVYAKNRWPKIGPTSFSLQKNVQSQLGLDTQLSIRAAFVQDTNQSVKASLSLWPSSTKAELVAIFLALLAAQCSATEMVETKQLFWCYSKLHDYERKQLVLKLIKIKGHSGGIELNERVDELVKEAGTF</sequence>